<name>A0A225MNE6_9BURK</name>
<dbReference type="OrthoDB" id="9178657at2"/>
<comment type="caution">
    <text evidence="3">The sequence shown here is derived from an EMBL/GenBank/DDBJ whole genome shotgun (WGS) entry which is preliminary data.</text>
</comment>
<dbReference type="GO" id="GO:0016491">
    <property type="term" value="F:oxidoreductase activity"/>
    <property type="evidence" value="ECO:0007669"/>
    <property type="project" value="UniProtKB-KW"/>
</dbReference>
<dbReference type="PANTHER" id="PTHR24321">
    <property type="entry name" value="DEHYDROGENASES, SHORT CHAIN"/>
    <property type="match status" value="1"/>
</dbReference>
<dbReference type="AlphaFoldDB" id="A0A225MNE6"/>
<dbReference type="FunFam" id="3.40.50.720:FF:000084">
    <property type="entry name" value="Short-chain dehydrogenase reductase"/>
    <property type="match status" value="1"/>
</dbReference>
<dbReference type="EMBL" id="NJIH01000006">
    <property type="protein sequence ID" value="OWT60299.1"/>
    <property type="molecule type" value="Genomic_DNA"/>
</dbReference>
<sequence>MVNSNERGPGWTAARRLDGKVAVVMGAGQSQGDGVGNGRAAAMRYAREGARVLAVDRSLQSAEETAALIRAEGFDCSAQAADVTCEADLVAVMQNARQRWGSLDVLHNNVGVSLAGGDAELTEVSAEAFDNIYRINLRGTAFACKHALPLMREQRSGAIVNISSAAAVGRYPYAAYKATKAAVIALTEQLALQNAPYGIRVNCVLPGLISTPMAVDTRARTWNQTREQVLSERVAKVPLGRLGTGWDVANAALFLASEEAAFVTGISMLVDGGRMLNRL</sequence>
<dbReference type="Proteomes" id="UP000214603">
    <property type="component" value="Unassembled WGS sequence"/>
</dbReference>
<dbReference type="InterPro" id="IPR036291">
    <property type="entry name" value="NAD(P)-bd_dom_sf"/>
</dbReference>
<reference evidence="4" key="1">
    <citation type="submission" date="2017-06" db="EMBL/GenBank/DDBJ databases">
        <title>Herbaspirillum phytohormonus sp. nov., isolated from the root nodule of Robinia pseudoacacia in lead-zinc mine.</title>
        <authorList>
            <person name="Fan M."/>
            <person name="Lin Y."/>
        </authorList>
    </citation>
    <scope>NUCLEOTIDE SEQUENCE [LARGE SCALE GENOMIC DNA]</scope>
    <source>
        <strain evidence="4">SC-089</strain>
    </source>
</reference>
<evidence type="ECO:0000313" key="4">
    <source>
        <dbReference type="Proteomes" id="UP000214603"/>
    </source>
</evidence>
<dbReference type="RefSeq" id="WP_088603556.1">
    <property type="nucleotide sequence ID" value="NZ_NJIH01000006.1"/>
</dbReference>
<protein>
    <submittedName>
        <fullName evidence="3">3-oxoacyl-ACP reductase</fullName>
    </submittedName>
</protein>
<evidence type="ECO:0000256" key="1">
    <source>
        <dbReference type="ARBA" id="ARBA00006484"/>
    </source>
</evidence>
<dbReference type="CDD" id="cd05233">
    <property type="entry name" value="SDR_c"/>
    <property type="match status" value="1"/>
</dbReference>
<keyword evidence="4" id="KW-1185">Reference proteome</keyword>
<evidence type="ECO:0000313" key="3">
    <source>
        <dbReference type="EMBL" id="OWT60299.1"/>
    </source>
</evidence>
<dbReference type="InterPro" id="IPR002347">
    <property type="entry name" value="SDR_fam"/>
</dbReference>
<dbReference type="SUPFAM" id="SSF51735">
    <property type="entry name" value="NAD(P)-binding Rossmann-fold domains"/>
    <property type="match status" value="1"/>
</dbReference>
<dbReference type="PANTHER" id="PTHR24321:SF15">
    <property type="entry name" value="OXIDOREDUCTASE UCPA"/>
    <property type="match status" value="1"/>
</dbReference>
<comment type="similarity">
    <text evidence="1">Belongs to the short-chain dehydrogenases/reductases (SDR) family.</text>
</comment>
<accession>A0A225MNE6</accession>
<gene>
    <name evidence="3" type="ORF">CEY11_11660</name>
</gene>
<dbReference type="PRINTS" id="PR00080">
    <property type="entry name" value="SDRFAMILY"/>
</dbReference>
<proteinExistence type="inferred from homology"/>
<keyword evidence="2" id="KW-0560">Oxidoreductase</keyword>
<dbReference type="PRINTS" id="PR00081">
    <property type="entry name" value="GDHRDH"/>
</dbReference>
<dbReference type="Gene3D" id="3.40.50.720">
    <property type="entry name" value="NAD(P)-binding Rossmann-like Domain"/>
    <property type="match status" value="1"/>
</dbReference>
<dbReference type="Pfam" id="PF13561">
    <property type="entry name" value="adh_short_C2"/>
    <property type="match status" value="1"/>
</dbReference>
<evidence type="ECO:0000256" key="2">
    <source>
        <dbReference type="ARBA" id="ARBA00023002"/>
    </source>
</evidence>
<organism evidence="3 4">
    <name type="scientific">Candidimonas nitroreducens</name>
    <dbReference type="NCBI Taxonomy" id="683354"/>
    <lineage>
        <taxon>Bacteria</taxon>
        <taxon>Pseudomonadati</taxon>
        <taxon>Pseudomonadota</taxon>
        <taxon>Betaproteobacteria</taxon>
        <taxon>Burkholderiales</taxon>
        <taxon>Alcaligenaceae</taxon>
        <taxon>Candidimonas</taxon>
    </lineage>
</organism>